<feature type="region of interest" description="Disordered" evidence="1">
    <location>
        <begin position="1"/>
        <end position="95"/>
    </location>
</feature>
<dbReference type="EMBL" id="BAAAZI010000006">
    <property type="protein sequence ID" value="GAA4138924.1"/>
    <property type="molecule type" value="Genomic_DNA"/>
</dbReference>
<dbReference type="RefSeq" id="WP_344674164.1">
    <property type="nucleotide sequence ID" value="NZ_BAAAZI010000006.1"/>
</dbReference>
<feature type="compositionally biased region" description="Acidic residues" evidence="1">
    <location>
        <begin position="50"/>
        <end position="66"/>
    </location>
</feature>
<comment type="caution">
    <text evidence="2">The sequence shown here is derived from an EMBL/GenBank/DDBJ whole genome shotgun (WGS) entry which is preliminary data.</text>
</comment>
<gene>
    <name evidence="2" type="ORF">GCM10022216_16460</name>
</gene>
<organism evidence="2 3">
    <name type="scientific">Sphingobacterium kyonggiense</name>
    <dbReference type="NCBI Taxonomy" id="714075"/>
    <lineage>
        <taxon>Bacteria</taxon>
        <taxon>Pseudomonadati</taxon>
        <taxon>Bacteroidota</taxon>
        <taxon>Sphingobacteriia</taxon>
        <taxon>Sphingobacteriales</taxon>
        <taxon>Sphingobacteriaceae</taxon>
        <taxon>Sphingobacterium</taxon>
    </lineage>
</organism>
<sequence>MNTSTNNEDKNKKEDDKTRNRTGSIDDHSPIDDQESVDEQGPSDPQDLAYNEEEDSFELDVQDNDPDWDHPMDYDTISEGAQDDDSTYDDSNPYVGEEYADKEELADEELGDNNMHISDGRILKVSKLDEDLSHNAEDDRDDLDEEGYPKNDEG</sequence>
<feature type="compositionally biased region" description="Basic and acidic residues" evidence="1">
    <location>
        <begin position="7"/>
        <end position="31"/>
    </location>
</feature>
<proteinExistence type="predicted"/>
<evidence type="ECO:0000313" key="2">
    <source>
        <dbReference type="EMBL" id="GAA4138924.1"/>
    </source>
</evidence>
<accession>A0ABP7YPM8</accession>
<protein>
    <submittedName>
        <fullName evidence="2">Uncharacterized protein</fullName>
    </submittedName>
</protein>
<evidence type="ECO:0000256" key="1">
    <source>
        <dbReference type="SAM" id="MobiDB-lite"/>
    </source>
</evidence>
<keyword evidence="3" id="KW-1185">Reference proteome</keyword>
<name>A0ABP7YPM8_9SPHI</name>
<feature type="region of interest" description="Disordered" evidence="1">
    <location>
        <begin position="131"/>
        <end position="154"/>
    </location>
</feature>
<dbReference type="Proteomes" id="UP001500101">
    <property type="component" value="Unassembled WGS sequence"/>
</dbReference>
<evidence type="ECO:0000313" key="3">
    <source>
        <dbReference type="Proteomes" id="UP001500101"/>
    </source>
</evidence>
<reference evidence="3" key="1">
    <citation type="journal article" date="2019" name="Int. J. Syst. Evol. Microbiol.">
        <title>The Global Catalogue of Microorganisms (GCM) 10K type strain sequencing project: providing services to taxonomists for standard genome sequencing and annotation.</title>
        <authorList>
            <consortium name="The Broad Institute Genomics Platform"/>
            <consortium name="The Broad Institute Genome Sequencing Center for Infectious Disease"/>
            <person name="Wu L."/>
            <person name="Ma J."/>
        </authorList>
    </citation>
    <scope>NUCLEOTIDE SEQUENCE [LARGE SCALE GENOMIC DNA]</scope>
    <source>
        <strain evidence="3">JCM 16704</strain>
    </source>
</reference>